<dbReference type="PANTHER" id="PTHR31358">
    <property type="entry name" value="PROTEIN WVD2-LIKE 4"/>
    <property type="match status" value="1"/>
</dbReference>
<feature type="domain" description="TPX2 C-terminal" evidence="8">
    <location>
        <begin position="240"/>
        <end position="315"/>
    </location>
</feature>
<feature type="compositionally biased region" description="Low complexity" evidence="7">
    <location>
        <begin position="401"/>
        <end position="412"/>
    </location>
</feature>
<name>A0ABD2XRV1_9GENT</name>
<feature type="region of interest" description="Disordered" evidence="7">
    <location>
        <begin position="297"/>
        <end position="445"/>
    </location>
</feature>
<feature type="compositionally biased region" description="Polar residues" evidence="7">
    <location>
        <begin position="106"/>
        <end position="119"/>
    </location>
</feature>
<evidence type="ECO:0000256" key="6">
    <source>
        <dbReference type="SAM" id="Coils"/>
    </source>
</evidence>
<accession>A0ABD2XRV1</accession>
<reference evidence="9 10" key="1">
    <citation type="submission" date="2024-11" db="EMBL/GenBank/DDBJ databases">
        <title>A near-complete genome assembly of Cinchona calisaya.</title>
        <authorList>
            <person name="Lian D.C."/>
            <person name="Zhao X.W."/>
            <person name="Wei L."/>
        </authorList>
    </citation>
    <scope>NUCLEOTIDE SEQUENCE [LARGE SCALE GENOMIC DNA]</scope>
    <source>
        <tissue evidence="9">Nenye</tissue>
    </source>
</reference>
<keyword evidence="4" id="KW-0493">Microtubule</keyword>
<dbReference type="Pfam" id="PF06886">
    <property type="entry name" value="TPX2"/>
    <property type="match status" value="1"/>
</dbReference>
<dbReference type="InterPro" id="IPR027329">
    <property type="entry name" value="TPX2_C"/>
</dbReference>
<evidence type="ECO:0000256" key="3">
    <source>
        <dbReference type="ARBA" id="ARBA00022490"/>
    </source>
</evidence>
<proteinExistence type="inferred from homology"/>
<keyword evidence="10" id="KW-1185">Reference proteome</keyword>
<keyword evidence="5" id="KW-0206">Cytoskeleton</keyword>
<evidence type="ECO:0000256" key="7">
    <source>
        <dbReference type="SAM" id="MobiDB-lite"/>
    </source>
</evidence>
<feature type="compositionally biased region" description="Polar residues" evidence="7">
    <location>
        <begin position="185"/>
        <end position="196"/>
    </location>
</feature>
<protein>
    <recommendedName>
        <fullName evidence="8">TPX2 C-terminal domain-containing protein</fullName>
    </recommendedName>
</protein>
<dbReference type="EMBL" id="JBJUIK010000017">
    <property type="protein sequence ID" value="KAL3497383.1"/>
    <property type="molecule type" value="Genomic_DNA"/>
</dbReference>
<evidence type="ECO:0000256" key="1">
    <source>
        <dbReference type="ARBA" id="ARBA00004245"/>
    </source>
</evidence>
<evidence type="ECO:0000313" key="9">
    <source>
        <dbReference type="EMBL" id="KAL3497383.1"/>
    </source>
</evidence>
<comment type="caution">
    <text evidence="9">The sequence shown here is derived from an EMBL/GenBank/DDBJ whole genome shotgun (WGS) entry which is preliminary data.</text>
</comment>
<evidence type="ECO:0000259" key="8">
    <source>
        <dbReference type="Pfam" id="PF06886"/>
    </source>
</evidence>
<comment type="subcellular location">
    <subcellularLocation>
        <location evidence="1">Cytoplasm</location>
        <location evidence="1">Cytoskeleton</location>
    </subcellularLocation>
</comment>
<dbReference type="GO" id="GO:0005874">
    <property type="term" value="C:microtubule"/>
    <property type="evidence" value="ECO:0007669"/>
    <property type="project" value="UniProtKB-KW"/>
</dbReference>
<feature type="compositionally biased region" description="Basic residues" evidence="7">
    <location>
        <begin position="321"/>
        <end position="331"/>
    </location>
</feature>
<feature type="region of interest" description="Disordered" evidence="7">
    <location>
        <begin position="51"/>
        <end position="240"/>
    </location>
</feature>
<keyword evidence="3" id="KW-0963">Cytoplasm</keyword>
<dbReference type="InterPro" id="IPR044833">
    <property type="entry name" value="WDL5/6"/>
</dbReference>
<evidence type="ECO:0000256" key="4">
    <source>
        <dbReference type="ARBA" id="ARBA00022701"/>
    </source>
</evidence>
<dbReference type="Proteomes" id="UP001630127">
    <property type="component" value="Unassembled WGS sequence"/>
</dbReference>
<evidence type="ECO:0000256" key="5">
    <source>
        <dbReference type="ARBA" id="ARBA00023212"/>
    </source>
</evidence>
<feature type="coiled-coil region" evidence="6">
    <location>
        <begin position="245"/>
        <end position="282"/>
    </location>
</feature>
<sequence>MDFGNLIHVSENGSGFGNGIREELVTSEEQVAMDKVNGVPRCRLEIEELSADFGDGTKLNDSEDADPSGQVITEGSPPAANGNAADNSKEHGAKELNNAKPHRVLSKTNSGKSSSTRNAALTGLKKSKDGKDELTISGVANGTLASESHPKQPYARSKSKSFNDWHAAPTAAVVSHGKQTRHPVLTSSKTAAQSDSLGEKSKPKVLKKSPSTEAEGVAESLSPTAESKPHKVGTLPNYGFSFKCNERAEKRKEFYSKLEEKIQAKEEEKSNLQAKSKETLEAEIKILRKSLMFKATPMPSFYQEPPPPKAELKKIPTTRAKSPKLGRRKSSPTRASEEESDEGTYAGRFSLDVKSQNSAAKGPPIANLKKPQRKSLPKLPSQKTNLSSETRKASSRKTSTNNEASENAQAENSSKELSGAAGDVQKQEAAPTVEPSQIQPNTEGKPIVEALAETTLENEPIAVEN</sequence>
<organism evidence="9 10">
    <name type="scientific">Cinchona calisaya</name>
    <dbReference type="NCBI Taxonomy" id="153742"/>
    <lineage>
        <taxon>Eukaryota</taxon>
        <taxon>Viridiplantae</taxon>
        <taxon>Streptophyta</taxon>
        <taxon>Embryophyta</taxon>
        <taxon>Tracheophyta</taxon>
        <taxon>Spermatophyta</taxon>
        <taxon>Magnoliopsida</taxon>
        <taxon>eudicotyledons</taxon>
        <taxon>Gunneridae</taxon>
        <taxon>Pentapetalae</taxon>
        <taxon>asterids</taxon>
        <taxon>lamiids</taxon>
        <taxon>Gentianales</taxon>
        <taxon>Rubiaceae</taxon>
        <taxon>Cinchonoideae</taxon>
        <taxon>Cinchoneae</taxon>
        <taxon>Cinchona</taxon>
    </lineage>
</organism>
<dbReference type="AlphaFoldDB" id="A0ABD2XRV1"/>
<evidence type="ECO:0000256" key="2">
    <source>
        <dbReference type="ARBA" id="ARBA00005885"/>
    </source>
</evidence>
<keyword evidence="6" id="KW-0175">Coiled coil</keyword>
<gene>
    <name evidence="9" type="ORF">ACH5RR_040115</name>
</gene>
<evidence type="ECO:0000313" key="10">
    <source>
        <dbReference type="Proteomes" id="UP001630127"/>
    </source>
</evidence>
<dbReference type="PANTHER" id="PTHR31358:SF29">
    <property type="entry name" value="PROTEIN WVD2-LIKE 5-RELATED"/>
    <property type="match status" value="1"/>
</dbReference>
<comment type="similarity">
    <text evidence="2">Belongs to the TPX2 family.</text>
</comment>